<dbReference type="Proteomes" id="UP000694548">
    <property type="component" value="Chromosome sgr13"/>
</dbReference>
<dbReference type="PROSITE" id="PS00174">
    <property type="entry name" value="P_GLUCOSE_ISOMERASE_2"/>
    <property type="match status" value="1"/>
</dbReference>
<dbReference type="GO" id="GO:0004347">
    <property type="term" value="F:glucose-6-phosphate isomerase activity"/>
    <property type="evidence" value="ECO:0007669"/>
    <property type="project" value="UniProtKB-EC"/>
</dbReference>
<dbReference type="Ensembl" id="ENSNFUT00015047479.1">
    <property type="protein sequence ID" value="ENSNFUP00015045490.1"/>
    <property type="gene ID" value="ENSNFUG00015021157.1"/>
</dbReference>
<keyword evidence="5 10" id="KW-0312">Gluconeogenesis</keyword>
<comment type="pathway">
    <text evidence="1 10">Carbohydrate degradation; glycolysis; D-glyceraldehyde 3-phosphate and glycerone phosphate from D-glucose: step 2/4.</text>
</comment>
<dbReference type="GO" id="GO:0097367">
    <property type="term" value="F:carbohydrate derivative binding"/>
    <property type="evidence" value="ECO:0007669"/>
    <property type="project" value="InterPro"/>
</dbReference>
<dbReference type="EC" id="5.3.1.9" evidence="3 10"/>
<dbReference type="GeneTree" id="ENSGT00390000000707"/>
<evidence type="ECO:0000256" key="5">
    <source>
        <dbReference type="ARBA" id="ARBA00022432"/>
    </source>
</evidence>
<dbReference type="InterPro" id="IPR001672">
    <property type="entry name" value="G6P_Isomerase"/>
</dbReference>
<dbReference type="PANTHER" id="PTHR11469">
    <property type="entry name" value="GLUCOSE-6-PHOSPHATE ISOMERASE"/>
    <property type="match status" value="1"/>
</dbReference>
<dbReference type="FunFam" id="1.10.1390.10:FF:000001">
    <property type="entry name" value="Glucose-6-phosphate isomerase"/>
    <property type="match status" value="1"/>
</dbReference>
<reference evidence="11" key="2">
    <citation type="submission" date="2025-08" db="UniProtKB">
        <authorList>
            <consortium name="Ensembl"/>
        </authorList>
    </citation>
    <scope>IDENTIFICATION</scope>
</reference>
<evidence type="ECO:0000256" key="9">
    <source>
        <dbReference type="ARBA" id="ARBA00046209"/>
    </source>
</evidence>
<dbReference type="GO" id="GO:0051156">
    <property type="term" value="P:glucose 6-phosphate metabolic process"/>
    <property type="evidence" value="ECO:0007669"/>
    <property type="project" value="TreeGrafter"/>
</dbReference>
<dbReference type="InterPro" id="IPR018189">
    <property type="entry name" value="Phosphoglucose_isomerase_CS"/>
</dbReference>
<reference evidence="11" key="1">
    <citation type="submission" date="2014-08" db="EMBL/GenBank/DDBJ databases">
        <authorList>
            <person name="Senf B."/>
            <person name="Petzold A."/>
            <person name="Downie B.R."/>
            <person name="Koch P."/>
            <person name="Platzer M."/>
        </authorList>
    </citation>
    <scope>NUCLEOTIDE SEQUENCE [LARGE SCALE GENOMIC DNA]</scope>
    <source>
        <strain evidence="11">GRZ</strain>
    </source>
</reference>
<comment type="function">
    <text evidence="9">In the cytoplasm, catalyzes the conversion of glucose-6-phosphate to fructose-6-phosphate, the second step in glycolysis, and the reverse reaction during gluconeogenesis. Besides it's role as a glycolytic enzyme, also acts as a secreted cytokine: acts as an angiogenic factor (AMF) that stimulates endothelial cell motility. Acts as a neurotrophic factor, neuroleukin, for spinal and sensory neurons. It is secreted by lectin-stimulated T-cells and induces immunoglobulin secretion.</text>
</comment>
<dbReference type="InterPro" id="IPR046348">
    <property type="entry name" value="SIS_dom_sf"/>
</dbReference>
<dbReference type="InterPro" id="IPR035476">
    <property type="entry name" value="SIS_PGI_1"/>
</dbReference>
<dbReference type="Pfam" id="PF00342">
    <property type="entry name" value="PGI"/>
    <property type="match status" value="1"/>
</dbReference>
<evidence type="ECO:0000256" key="3">
    <source>
        <dbReference type="ARBA" id="ARBA00011952"/>
    </source>
</evidence>
<evidence type="ECO:0000256" key="6">
    <source>
        <dbReference type="ARBA" id="ARBA00023152"/>
    </source>
</evidence>
<dbReference type="FunFam" id="3.40.50.10490:FF:000004">
    <property type="entry name" value="Glucose-6-phosphate isomerase"/>
    <property type="match status" value="1"/>
</dbReference>
<dbReference type="GO" id="GO:0048029">
    <property type="term" value="F:monosaccharide binding"/>
    <property type="evidence" value="ECO:0007669"/>
    <property type="project" value="TreeGrafter"/>
</dbReference>
<evidence type="ECO:0000256" key="1">
    <source>
        <dbReference type="ARBA" id="ARBA00004926"/>
    </source>
</evidence>
<dbReference type="InterPro" id="IPR023096">
    <property type="entry name" value="G6P_Isomerase_C"/>
</dbReference>
<reference evidence="11" key="3">
    <citation type="submission" date="2025-09" db="UniProtKB">
        <authorList>
            <consortium name="Ensembl"/>
        </authorList>
    </citation>
    <scope>IDENTIFICATION</scope>
</reference>
<dbReference type="PRINTS" id="PR00662">
    <property type="entry name" value="G6PISOMERASE"/>
</dbReference>
<evidence type="ECO:0000256" key="8">
    <source>
        <dbReference type="ARBA" id="ARBA00029321"/>
    </source>
</evidence>
<dbReference type="InterPro" id="IPR035482">
    <property type="entry name" value="SIS_PGI_2"/>
</dbReference>
<dbReference type="GO" id="GO:0006096">
    <property type="term" value="P:glycolytic process"/>
    <property type="evidence" value="ECO:0007669"/>
    <property type="project" value="UniProtKB-UniPathway"/>
</dbReference>
<dbReference type="GO" id="GO:0006094">
    <property type="term" value="P:gluconeogenesis"/>
    <property type="evidence" value="ECO:0007669"/>
    <property type="project" value="UniProtKB-KW"/>
</dbReference>
<dbReference type="CDD" id="cd05015">
    <property type="entry name" value="SIS_PGI_1"/>
    <property type="match status" value="1"/>
</dbReference>
<dbReference type="HAMAP" id="MF_00473">
    <property type="entry name" value="G6P_isomerase"/>
    <property type="match status" value="1"/>
</dbReference>
<dbReference type="PROSITE" id="PS51463">
    <property type="entry name" value="P_GLUCOSE_ISOMERASE_3"/>
    <property type="match status" value="1"/>
</dbReference>
<comment type="similarity">
    <text evidence="2 10">Belongs to the GPI family.</text>
</comment>
<organism evidence="11 12">
    <name type="scientific">Nothobranchius furzeri</name>
    <name type="common">Turquoise killifish</name>
    <dbReference type="NCBI Taxonomy" id="105023"/>
    <lineage>
        <taxon>Eukaryota</taxon>
        <taxon>Metazoa</taxon>
        <taxon>Chordata</taxon>
        <taxon>Craniata</taxon>
        <taxon>Vertebrata</taxon>
        <taxon>Euteleostomi</taxon>
        <taxon>Actinopterygii</taxon>
        <taxon>Neopterygii</taxon>
        <taxon>Teleostei</taxon>
        <taxon>Neoteleostei</taxon>
        <taxon>Acanthomorphata</taxon>
        <taxon>Ovalentaria</taxon>
        <taxon>Atherinomorphae</taxon>
        <taxon>Cyprinodontiformes</taxon>
        <taxon>Nothobranchiidae</taxon>
        <taxon>Nothobranchius</taxon>
    </lineage>
</organism>
<evidence type="ECO:0000313" key="12">
    <source>
        <dbReference type="Proteomes" id="UP000694548"/>
    </source>
</evidence>
<comment type="catalytic activity">
    <reaction evidence="8 10">
        <text>alpha-D-glucose 6-phosphate = beta-D-fructose 6-phosphate</text>
        <dbReference type="Rhea" id="RHEA:11816"/>
        <dbReference type="ChEBI" id="CHEBI:57634"/>
        <dbReference type="ChEBI" id="CHEBI:58225"/>
        <dbReference type="EC" id="5.3.1.9"/>
    </reaction>
</comment>
<dbReference type="CDD" id="cd05016">
    <property type="entry name" value="SIS_PGI_2"/>
    <property type="match status" value="1"/>
</dbReference>
<evidence type="ECO:0000256" key="4">
    <source>
        <dbReference type="ARBA" id="ARBA00018388"/>
    </source>
</evidence>
<accession>A0A8C6PN07</accession>
<evidence type="ECO:0000313" key="11">
    <source>
        <dbReference type="Ensembl" id="ENSNFUP00015045490.1"/>
    </source>
</evidence>
<evidence type="ECO:0000256" key="7">
    <source>
        <dbReference type="ARBA" id="ARBA00023235"/>
    </source>
</evidence>
<dbReference type="AlphaFoldDB" id="A0A8C6PN07"/>
<evidence type="ECO:0000256" key="2">
    <source>
        <dbReference type="ARBA" id="ARBA00006604"/>
    </source>
</evidence>
<keyword evidence="7 10" id="KW-0413">Isomerase</keyword>
<proteinExistence type="inferred from homology"/>
<dbReference type="Gene3D" id="1.10.1390.10">
    <property type="match status" value="1"/>
</dbReference>
<keyword evidence="12" id="KW-1185">Reference proteome</keyword>
<protein>
    <recommendedName>
        <fullName evidence="4 10">Glucose-6-phosphate isomerase</fullName>
        <ecNumber evidence="3 10">5.3.1.9</ecNumber>
    </recommendedName>
</protein>
<dbReference type="PANTHER" id="PTHR11469:SF5">
    <property type="entry name" value="GLUCOSE-6-PHOSPHATE ISOMERASE"/>
    <property type="match status" value="1"/>
</dbReference>
<dbReference type="SUPFAM" id="SSF53697">
    <property type="entry name" value="SIS domain"/>
    <property type="match status" value="1"/>
</dbReference>
<gene>
    <name evidence="11" type="primary">GPI</name>
    <name evidence="11" type="synonym">gpia</name>
</gene>
<sequence length="551" mass="61809">VVIGAHRHATSIMALTADPNFQKLEQWYRSNGGSLNMRAMFDSDPERFRKFSTTLNTEDGDILLDFSKNLINQDVMSMLLALAKSRGVEQAREKMFSGEKINFTENRSVLHVALRNRSNSPILVDGKDVMPDVNGVLDKMKAFCQKVRSGEWKGFSGKSIMDVVNIGIGGSDLGPLMVTEALKPYSAGGPNVWFVSNIDGTHLAKTLARLNPETTLFIVASKTFTTQETITNAESAKDWFLVFLTCSDKVKDFGIDTANMFEFWDWVGGRYSLWSAIGLSIALHVGFENFEQLLEGAHWMDNHFRSAPLDQNVPVLLAILGLWYVNFFQAETHAMLPYDQYMHRFAAYFQQGDMESNGKSITRDGTRVNYHTGPIVWGEPGTNGQHAFYQLIHQGTRMIPADFLIPAQSQHPIRDNLHHKILMANFLAQTEALMKGKTAEEARKELEASGKTGEALEKLLPHKVFEGNKPSNSVVFRKLTPFILGALIAMYEHKIFVQGVMWNINSYDQWGVELGKQLAKKIEPELQDSAEVSSHDSSTNGLINFLKKNFA</sequence>
<dbReference type="Gene3D" id="3.40.50.10490">
    <property type="entry name" value="Glucose-6-phosphate isomerase like protein, domain 1"/>
    <property type="match status" value="2"/>
</dbReference>
<dbReference type="PROSITE" id="PS00765">
    <property type="entry name" value="P_GLUCOSE_ISOMERASE_1"/>
    <property type="match status" value="1"/>
</dbReference>
<evidence type="ECO:0000256" key="10">
    <source>
        <dbReference type="RuleBase" id="RU000612"/>
    </source>
</evidence>
<dbReference type="GO" id="GO:0005829">
    <property type="term" value="C:cytosol"/>
    <property type="evidence" value="ECO:0007669"/>
    <property type="project" value="TreeGrafter"/>
</dbReference>
<keyword evidence="6 10" id="KW-0324">Glycolysis</keyword>
<dbReference type="UniPathway" id="UPA00109">
    <property type="reaction ID" value="UER00181"/>
</dbReference>
<dbReference type="NCBIfam" id="NF001211">
    <property type="entry name" value="PRK00179.1"/>
    <property type="match status" value="1"/>
</dbReference>
<name>A0A8C6PN07_NOTFU</name>